<dbReference type="AlphaFoldDB" id="A0A0A0BUK6"/>
<evidence type="ECO:0000313" key="2">
    <source>
        <dbReference type="EMBL" id="KGM11650.1"/>
    </source>
</evidence>
<proteinExistence type="predicted"/>
<dbReference type="Pfam" id="PF20211">
    <property type="entry name" value="DUF6571"/>
    <property type="match status" value="1"/>
</dbReference>
<organism evidence="2 3">
    <name type="scientific">Cellulomonas carbonis T26</name>
    <dbReference type="NCBI Taxonomy" id="947969"/>
    <lineage>
        <taxon>Bacteria</taxon>
        <taxon>Bacillati</taxon>
        <taxon>Actinomycetota</taxon>
        <taxon>Actinomycetes</taxon>
        <taxon>Micrococcales</taxon>
        <taxon>Cellulomonadaceae</taxon>
        <taxon>Cellulomonas</taxon>
    </lineage>
</organism>
<protein>
    <recommendedName>
        <fullName evidence="1">DUF6571 domain-containing protein</fullName>
    </recommendedName>
</protein>
<accession>A0A0A0BUK6</accession>
<dbReference type="InterPro" id="IPR046701">
    <property type="entry name" value="DUF6571"/>
</dbReference>
<name>A0A0A0BUK6_9CELL</name>
<dbReference type="Proteomes" id="UP000029839">
    <property type="component" value="Unassembled WGS sequence"/>
</dbReference>
<gene>
    <name evidence="2" type="ORF">N868_08295</name>
</gene>
<dbReference type="EMBL" id="AXCY01000017">
    <property type="protein sequence ID" value="KGM11650.1"/>
    <property type="molecule type" value="Genomic_DNA"/>
</dbReference>
<evidence type="ECO:0000259" key="1">
    <source>
        <dbReference type="Pfam" id="PF20211"/>
    </source>
</evidence>
<keyword evidence="3" id="KW-1185">Reference proteome</keyword>
<evidence type="ECO:0000313" key="3">
    <source>
        <dbReference type="Proteomes" id="UP000029839"/>
    </source>
</evidence>
<feature type="domain" description="DUF6571" evidence="1">
    <location>
        <begin position="259"/>
        <end position="615"/>
    </location>
</feature>
<reference evidence="2 3" key="2">
    <citation type="journal article" date="2015" name="Stand. Genomic Sci.">
        <title>Draft genome sequence of Cellulomonas carbonis T26(T) and comparative analysis of six Cellulomonas genomes.</title>
        <authorList>
            <person name="Zhuang W."/>
            <person name="Zhang S."/>
            <person name="Xia X."/>
            <person name="Wang G."/>
        </authorList>
    </citation>
    <scope>NUCLEOTIDE SEQUENCE [LARGE SCALE GENOMIC DNA]</scope>
    <source>
        <strain evidence="2 3">T26</strain>
    </source>
</reference>
<reference evidence="2 3" key="1">
    <citation type="submission" date="2013-08" db="EMBL/GenBank/DDBJ databases">
        <title>Genome sequencing of Cellulomonas carbonis T26.</title>
        <authorList>
            <person name="Chen F."/>
            <person name="Li Y."/>
            <person name="Wang G."/>
        </authorList>
    </citation>
    <scope>NUCLEOTIDE SEQUENCE [LARGE SCALE GENOMIC DNA]</scope>
    <source>
        <strain evidence="2 3">T26</strain>
    </source>
</reference>
<sequence length="683" mass="73971">MSRCVRVSIDVDACRGVVGDIRGFFDEAMDEWTDVANAAGRALCSTAPLKALSDPLIRASQLANELETRVELAIVYNTGDGGNVPAGGVLTYELTGEDTLANVKAQLGVQIARGIEGLDPGNRTPSREDVERFEHYTTLMAKYADDPAVTDGLFGELGPERAVEVPLVLRRLADSYSRNMQYMYEDTDIVWDENTHVMERISQLQQEFMEAYGQGLATSSHSSGFRRDHPDFAREMAERATEVPDGAGWGLSQVLRFGEYESAFLVDAGEVLYEWEKDQFGPVWGQQMNGEVMSWRLGTDDDGAHYDPFVGLFEAMGRTPQAALDFVNPDGGGDVAQERAEYLIQERSWRADDFNALGEALDAGATAFHRADVPVELQERAAWLASATVHFLGSRDGDTKIGDAGKDSLAHLLAAYVADVDRVGAGRTDGPDEPSTSEPGADFPWALGLPVGADFSLDTLNTVFGEVLTDDAAMEHMAAAVAAFNAHRMDSAVQSYDDDASYRAFVAGAVQDSAALVGFMMGNLERASEAAGKAVDERNKRFVDLTADVVGLVPTGKTFTSFLADQALSAGKDSLTSSVTGNQAAADGRNFDAQQAARQDLQIAMALALAESTRLEDMRREDLEGRTYPWFSGGSLDESVLTDADTRESFMNWIRGGAGVDIAELIPDVDAQFVRGRERGAER</sequence>
<comment type="caution">
    <text evidence="2">The sequence shown here is derived from an EMBL/GenBank/DDBJ whole genome shotgun (WGS) entry which is preliminary data.</text>
</comment>